<gene>
    <name evidence="1" type="ORF">LCGC14_2817110</name>
</gene>
<dbReference type="EMBL" id="LAZR01053285">
    <property type="protein sequence ID" value="KKK81078.1"/>
    <property type="molecule type" value="Genomic_DNA"/>
</dbReference>
<protein>
    <submittedName>
        <fullName evidence="1">Uncharacterized protein</fullName>
    </submittedName>
</protein>
<name>A0A0F8YI49_9ZZZZ</name>
<proteinExistence type="predicted"/>
<sequence>TKALNDNQDFLYNGYRIRDNKRKGKKNNNWIN</sequence>
<dbReference type="AlphaFoldDB" id="A0A0F8YI49"/>
<comment type="caution">
    <text evidence="1">The sequence shown here is derived from an EMBL/GenBank/DDBJ whole genome shotgun (WGS) entry which is preliminary data.</text>
</comment>
<accession>A0A0F8YI49</accession>
<reference evidence="1" key="1">
    <citation type="journal article" date="2015" name="Nature">
        <title>Complex archaea that bridge the gap between prokaryotes and eukaryotes.</title>
        <authorList>
            <person name="Spang A."/>
            <person name="Saw J.H."/>
            <person name="Jorgensen S.L."/>
            <person name="Zaremba-Niedzwiedzka K."/>
            <person name="Martijn J."/>
            <person name="Lind A.E."/>
            <person name="van Eijk R."/>
            <person name="Schleper C."/>
            <person name="Guy L."/>
            <person name="Ettema T.J."/>
        </authorList>
    </citation>
    <scope>NUCLEOTIDE SEQUENCE</scope>
</reference>
<organism evidence="1">
    <name type="scientific">marine sediment metagenome</name>
    <dbReference type="NCBI Taxonomy" id="412755"/>
    <lineage>
        <taxon>unclassified sequences</taxon>
        <taxon>metagenomes</taxon>
        <taxon>ecological metagenomes</taxon>
    </lineage>
</organism>
<evidence type="ECO:0000313" key="1">
    <source>
        <dbReference type="EMBL" id="KKK81078.1"/>
    </source>
</evidence>
<feature type="non-terminal residue" evidence="1">
    <location>
        <position position="1"/>
    </location>
</feature>